<dbReference type="NCBIfam" id="TIGR03584">
    <property type="entry name" value="PseF"/>
    <property type="match status" value="1"/>
</dbReference>
<dbReference type="OrthoDB" id="9805604at2"/>
<comment type="caution">
    <text evidence="1">The sequence shown here is derived from an EMBL/GenBank/DDBJ whole genome shotgun (WGS) entry which is preliminary data.</text>
</comment>
<accession>A0A099L3J1</accession>
<dbReference type="Pfam" id="PF02348">
    <property type="entry name" value="CTP_transf_3"/>
    <property type="match status" value="1"/>
</dbReference>
<dbReference type="AlphaFoldDB" id="A0A099L3J1"/>
<dbReference type="GO" id="GO:0008781">
    <property type="term" value="F:N-acylneuraminate cytidylyltransferase activity"/>
    <property type="evidence" value="ECO:0007669"/>
    <property type="project" value="UniProtKB-EC"/>
</dbReference>
<name>A0A099L3J1_COLPS</name>
<dbReference type="InterPro" id="IPR020039">
    <property type="entry name" value="PseF"/>
</dbReference>
<dbReference type="PANTHER" id="PTHR21485">
    <property type="entry name" value="HAD SUPERFAMILY MEMBERS CMAS AND KDSC"/>
    <property type="match status" value="1"/>
</dbReference>
<gene>
    <name evidence="1" type="ORF">GAB14E_1478</name>
</gene>
<keyword evidence="1" id="KW-0548">Nucleotidyltransferase</keyword>
<dbReference type="Gene3D" id="3.90.550.10">
    <property type="entry name" value="Spore Coat Polysaccharide Biosynthesis Protein SpsA, Chain A"/>
    <property type="match status" value="1"/>
</dbReference>
<dbReference type="InterPro" id="IPR003329">
    <property type="entry name" value="Cytidylyl_trans"/>
</dbReference>
<dbReference type="PANTHER" id="PTHR21485:SF6">
    <property type="entry name" value="N-ACYLNEURAMINATE CYTIDYLYLTRANSFERASE-RELATED"/>
    <property type="match status" value="1"/>
</dbReference>
<evidence type="ECO:0000313" key="1">
    <source>
        <dbReference type="EMBL" id="KGJ97010.1"/>
    </source>
</evidence>
<dbReference type="CDD" id="cd02513">
    <property type="entry name" value="CMP-NeuAc_Synthase"/>
    <property type="match status" value="1"/>
</dbReference>
<reference evidence="1 2" key="1">
    <citation type="submission" date="2014-08" db="EMBL/GenBank/DDBJ databases">
        <title>Genomic and Phenotypic Diversity of Colwellia psychrerythraea strains from Disparate Marine Basins.</title>
        <authorList>
            <person name="Techtmann S.M."/>
            <person name="Stelling S.C."/>
            <person name="Utturkar S.M."/>
            <person name="Alshibli N."/>
            <person name="Harris A."/>
            <person name="Brown S.D."/>
            <person name="Hazen T.C."/>
        </authorList>
    </citation>
    <scope>NUCLEOTIDE SEQUENCE [LARGE SCALE GENOMIC DNA]</scope>
    <source>
        <strain evidence="1 2">GAB14E</strain>
    </source>
</reference>
<dbReference type="Proteomes" id="UP000029868">
    <property type="component" value="Unassembled WGS sequence"/>
</dbReference>
<dbReference type="PATRIC" id="fig|28229.3.peg.640"/>
<organism evidence="1 2">
    <name type="scientific">Colwellia psychrerythraea</name>
    <name type="common">Vibrio psychroerythus</name>
    <dbReference type="NCBI Taxonomy" id="28229"/>
    <lineage>
        <taxon>Bacteria</taxon>
        <taxon>Pseudomonadati</taxon>
        <taxon>Pseudomonadota</taxon>
        <taxon>Gammaproteobacteria</taxon>
        <taxon>Alteromonadales</taxon>
        <taxon>Colwelliaceae</taxon>
        <taxon>Colwellia</taxon>
    </lineage>
</organism>
<dbReference type="EMBL" id="JQEC01000004">
    <property type="protein sequence ID" value="KGJ97010.1"/>
    <property type="molecule type" value="Genomic_DNA"/>
</dbReference>
<evidence type="ECO:0000313" key="2">
    <source>
        <dbReference type="Proteomes" id="UP000029868"/>
    </source>
</evidence>
<sequence>MNIAIIPARGGSKRIPRKNIKDFCGKPMIAYSIEAAKKSGCFERIIVSTDDSEIASVAKQYGAEVPFTRPDNISDDYASTLDVIAHAITELNLPKNTKICCIYATAPLISSDKLSEGLAIFNASRLDYVFSATEFSYPIQRAFKLSTNGHVEMFQPEHFNSRSQDLEQAYHDAGQFYWGSVSSFLLKTPIFGDTSKPIILPITQVKDIDTPDDWRLAEMLFNLG</sequence>
<dbReference type="InterPro" id="IPR029044">
    <property type="entry name" value="Nucleotide-diphossugar_trans"/>
</dbReference>
<dbReference type="InterPro" id="IPR050793">
    <property type="entry name" value="CMP-NeuNAc_synthase"/>
</dbReference>
<proteinExistence type="predicted"/>
<dbReference type="EC" id="2.7.7.43" evidence="1"/>
<protein>
    <submittedName>
        <fullName evidence="1">Pseudaminic acid CMP-transferase</fullName>
        <ecNumber evidence="1">2.7.7.43</ecNumber>
    </submittedName>
</protein>
<dbReference type="SUPFAM" id="SSF53448">
    <property type="entry name" value="Nucleotide-diphospho-sugar transferases"/>
    <property type="match status" value="1"/>
</dbReference>
<dbReference type="RefSeq" id="WP_033080770.1">
    <property type="nucleotide sequence ID" value="NZ_JQEC01000004.1"/>
</dbReference>
<keyword evidence="1" id="KW-0808">Transferase</keyword>